<dbReference type="GO" id="GO:0003824">
    <property type="term" value="F:catalytic activity"/>
    <property type="evidence" value="ECO:0007669"/>
    <property type="project" value="InterPro"/>
</dbReference>
<sequence>MGTIESVNVGTATPSEHTGPGITGIAKRPVPGRIAVTAPGPRGSGGSGLAGDAVCDLRFHGGDDKAVYAYAAEDLRYWAGELDPPPGPGTFGENLTTAGLDLTGALIGQRWQVGGELVLEVSGPRIPCRTFAAAIGVPRWVRTFMAARRPGTYLRVITPGTVAAGDPVRSVHTPDHEVTITLAFRALTTERSLLPRLLPAGIALPTELRTPASTANW</sequence>
<dbReference type="Proteomes" id="UP000242444">
    <property type="component" value="Unassembled WGS sequence"/>
</dbReference>
<accession>A0A263D809</accession>
<dbReference type="InterPro" id="IPR052353">
    <property type="entry name" value="Benzoxazolinone_Detox_Enz"/>
</dbReference>
<evidence type="ECO:0000313" key="4">
    <source>
        <dbReference type="Proteomes" id="UP000242444"/>
    </source>
</evidence>
<dbReference type="GO" id="GO:0030151">
    <property type="term" value="F:molybdenum ion binding"/>
    <property type="evidence" value="ECO:0007669"/>
    <property type="project" value="InterPro"/>
</dbReference>
<dbReference type="GO" id="GO:0030170">
    <property type="term" value="F:pyridoxal phosphate binding"/>
    <property type="evidence" value="ECO:0007669"/>
    <property type="project" value="InterPro"/>
</dbReference>
<dbReference type="InterPro" id="IPR011037">
    <property type="entry name" value="Pyrv_Knase-like_insert_dom_sf"/>
</dbReference>
<evidence type="ECO:0000313" key="3">
    <source>
        <dbReference type="EMBL" id="OZM74521.1"/>
    </source>
</evidence>
<protein>
    <submittedName>
        <fullName evidence="3">MOSC domain-containing protein</fullName>
    </submittedName>
</protein>
<keyword evidence="4" id="KW-1185">Reference proteome</keyword>
<evidence type="ECO:0000256" key="1">
    <source>
        <dbReference type="SAM" id="MobiDB-lite"/>
    </source>
</evidence>
<reference evidence="3 4" key="1">
    <citation type="submission" date="2017-07" db="EMBL/GenBank/DDBJ databases">
        <title>Amycolatopsis antarcticus sp. nov., isolated from the surface of an Antarcticus brown macroalga.</title>
        <authorList>
            <person name="Wang J."/>
            <person name="Leiva S."/>
            <person name="Huang J."/>
            <person name="Huang Y."/>
        </authorList>
    </citation>
    <scope>NUCLEOTIDE SEQUENCE [LARGE SCALE GENOMIC DNA]</scope>
    <source>
        <strain evidence="3 4">AU-G6</strain>
    </source>
</reference>
<organism evidence="3 4">
    <name type="scientific">Amycolatopsis antarctica</name>
    <dbReference type="NCBI Taxonomy" id="1854586"/>
    <lineage>
        <taxon>Bacteria</taxon>
        <taxon>Bacillati</taxon>
        <taxon>Actinomycetota</taxon>
        <taxon>Actinomycetes</taxon>
        <taxon>Pseudonocardiales</taxon>
        <taxon>Pseudonocardiaceae</taxon>
        <taxon>Amycolatopsis</taxon>
    </lineage>
</organism>
<dbReference type="PROSITE" id="PS51340">
    <property type="entry name" value="MOSC"/>
    <property type="match status" value="1"/>
</dbReference>
<comment type="caution">
    <text evidence="3">The sequence shown here is derived from an EMBL/GenBank/DDBJ whole genome shotgun (WGS) entry which is preliminary data.</text>
</comment>
<dbReference type="RefSeq" id="WP_094861420.1">
    <property type="nucleotide sequence ID" value="NZ_NKYE01000002.1"/>
</dbReference>
<dbReference type="Gene3D" id="2.40.33.20">
    <property type="entry name" value="PK beta-barrel domain-like"/>
    <property type="match status" value="1"/>
</dbReference>
<proteinExistence type="predicted"/>
<feature type="domain" description="MOSC" evidence="2">
    <location>
        <begin position="28"/>
        <end position="171"/>
    </location>
</feature>
<dbReference type="SUPFAM" id="SSF50800">
    <property type="entry name" value="PK beta-barrel domain-like"/>
    <property type="match status" value="1"/>
</dbReference>
<feature type="compositionally biased region" description="Polar residues" evidence="1">
    <location>
        <begin position="1"/>
        <end position="16"/>
    </location>
</feature>
<dbReference type="AlphaFoldDB" id="A0A263D809"/>
<evidence type="ECO:0000259" key="2">
    <source>
        <dbReference type="PROSITE" id="PS51340"/>
    </source>
</evidence>
<feature type="region of interest" description="Disordered" evidence="1">
    <location>
        <begin position="1"/>
        <end position="26"/>
    </location>
</feature>
<dbReference type="OrthoDB" id="9786134at2"/>
<dbReference type="PANTHER" id="PTHR30212:SF2">
    <property type="entry name" value="PROTEIN YIIM"/>
    <property type="match status" value="1"/>
</dbReference>
<dbReference type="EMBL" id="NKYE01000002">
    <property type="protein sequence ID" value="OZM74521.1"/>
    <property type="molecule type" value="Genomic_DNA"/>
</dbReference>
<dbReference type="Pfam" id="PF03473">
    <property type="entry name" value="MOSC"/>
    <property type="match status" value="1"/>
</dbReference>
<dbReference type="InParanoid" id="A0A263D809"/>
<dbReference type="PANTHER" id="PTHR30212">
    <property type="entry name" value="PROTEIN YIIM"/>
    <property type="match status" value="1"/>
</dbReference>
<dbReference type="InterPro" id="IPR005302">
    <property type="entry name" value="MoCF_Sase_C"/>
</dbReference>
<name>A0A263D809_9PSEU</name>
<gene>
    <name evidence="3" type="ORF">CFN78_05245</name>
</gene>